<dbReference type="AlphaFoldDB" id="A0A9W6Y9A2"/>
<proteinExistence type="predicted"/>
<dbReference type="EMBL" id="BSXT01004256">
    <property type="protein sequence ID" value="GMF57251.1"/>
    <property type="molecule type" value="Genomic_DNA"/>
</dbReference>
<dbReference type="Proteomes" id="UP001165121">
    <property type="component" value="Unassembled WGS sequence"/>
</dbReference>
<feature type="compositionally biased region" description="Polar residues" evidence="1">
    <location>
        <begin position="160"/>
        <end position="169"/>
    </location>
</feature>
<sequence length="319" mass="34921">MSVASGGASCRRHNSVLFLGGDSRGYRESIVLSVDSSNAEGRTIQVDTGEAVAHTMKLKRLVDRNGHHCTEEEAKWWSTHSFRLVDGTYNAPMRTSAFKSCSRRAIEAAFASVMGTNTHEREDVAKNQSPGSLLSSQRERLESNVVVIDVEADEVVEAASATSTANSQPADGIDSKAPGQGGDESEETSSKPPTDVYLAAMSEYLKSIPTRWERAKIRHQLKKRAGHGMLHGPASDAIRGSAGLRGAACKYTMPSHWWRKKLRQCYAFQELKHAYVHCISADLSLKSPVLLLIPLRRKYRGLATCSTSRSAKCLTELSL</sequence>
<protein>
    <submittedName>
        <fullName evidence="2">Unnamed protein product</fullName>
    </submittedName>
</protein>
<feature type="region of interest" description="Disordered" evidence="1">
    <location>
        <begin position="159"/>
        <end position="193"/>
    </location>
</feature>
<dbReference type="OrthoDB" id="129504at2759"/>
<evidence type="ECO:0000313" key="3">
    <source>
        <dbReference type="Proteomes" id="UP001165121"/>
    </source>
</evidence>
<comment type="caution">
    <text evidence="2">The sequence shown here is derived from an EMBL/GenBank/DDBJ whole genome shotgun (WGS) entry which is preliminary data.</text>
</comment>
<accession>A0A9W6Y9A2</accession>
<keyword evidence="3" id="KW-1185">Reference proteome</keyword>
<gene>
    <name evidence="2" type="ORF">Pfra01_002442500</name>
</gene>
<organism evidence="2 3">
    <name type="scientific">Phytophthora fragariaefolia</name>
    <dbReference type="NCBI Taxonomy" id="1490495"/>
    <lineage>
        <taxon>Eukaryota</taxon>
        <taxon>Sar</taxon>
        <taxon>Stramenopiles</taxon>
        <taxon>Oomycota</taxon>
        <taxon>Peronosporomycetes</taxon>
        <taxon>Peronosporales</taxon>
        <taxon>Peronosporaceae</taxon>
        <taxon>Phytophthora</taxon>
    </lineage>
</organism>
<evidence type="ECO:0000256" key="1">
    <source>
        <dbReference type="SAM" id="MobiDB-lite"/>
    </source>
</evidence>
<reference evidence="2" key="1">
    <citation type="submission" date="2023-04" db="EMBL/GenBank/DDBJ databases">
        <title>Phytophthora fragariaefolia NBRC 109709.</title>
        <authorList>
            <person name="Ichikawa N."/>
            <person name="Sato H."/>
            <person name="Tonouchi N."/>
        </authorList>
    </citation>
    <scope>NUCLEOTIDE SEQUENCE</scope>
    <source>
        <strain evidence="2">NBRC 109709</strain>
    </source>
</reference>
<evidence type="ECO:0000313" key="2">
    <source>
        <dbReference type="EMBL" id="GMF57251.1"/>
    </source>
</evidence>
<name>A0A9W6Y9A2_9STRA</name>